<organism evidence="3 4">
    <name type="scientific">Larkinella arboricola</name>
    <dbReference type="NCBI Taxonomy" id="643671"/>
    <lineage>
        <taxon>Bacteria</taxon>
        <taxon>Pseudomonadati</taxon>
        <taxon>Bacteroidota</taxon>
        <taxon>Cytophagia</taxon>
        <taxon>Cytophagales</taxon>
        <taxon>Spirosomataceae</taxon>
        <taxon>Larkinella</taxon>
    </lineage>
</organism>
<evidence type="ECO:0000256" key="2">
    <source>
        <dbReference type="SAM" id="SignalP"/>
    </source>
</evidence>
<keyword evidence="1" id="KW-0114">cAMP</keyword>
<keyword evidence="1" id="KW-0378">Hydrolase</keyword>
<evidence type="ECO:0000256" key="1">
    <source>
        <dbReference type="PIRNR" id="PIRNR000962"/>
    </source>
</evidence>
<comment type="similarity">
    <text evidence="1">Belongs to the cyclic nucleotide phosphodiesterase class-II family.</text>
</comment>
<dbReference type="PANTHER" id="PTHR28283:SF1">
    <property type="entry name" value="3',5'-CYCLIC-NUCLEOTIDE PHOSPHODIESTERASE 1"/>
    <property type="match status" value="1"/>
</dbReference>
<dbReference type="GO" id="GO:1902660">
    <property type="term" value="P:negative regulation of glucose mediated signaling pathway"/>
    <property type="evidence" value="ECO:0007669"/>
    <property type="project" value="TreeGrafter"/>
</dbReference>
<dbReference type="GO" id="GO:0004115">
    <property type="term" value="F:3',5'-cyclic-AMP phosphodiesterase activity"/>
    <property type="evidence" value="ECO:0007669"/>
    <property type="project" value="UniProtKB-UniRule"/>
</dbReference>
<proteinExistence type="inferred from homology"/>
<protein>
    <submittedName>
        <fullName evidence="3">3',5'-cyclic-nucleotide phosphodiesterase</fullName>
    </submittedName>
</protein>
<dbReference type="Gene3D" id="3.60.15.10">
    <property type="entry name" value="Ribonuclease Z/Hydroxyacylglutathione hydrolase-like"/>
    <property type="match status" value="1"/>
</dbReference>
<dbReference type="OrthoDB" id="9803916at2"/>
<dbReference type="InterPro" id="IPR036866">
    <property type="entry name" value="RibonucZ/Hydroxyglut_hydro"/>
</dbReference>
<dbReference type="EMBL" id="QLMC01000003">
    <property type="protein sequence ID" value="RAJ97408.1"/>
    <property type="molecule type" value="Genomic_DNA"/>
</dbReference>
<dbReference type="GO" id="GO:0006198">
    <property type="term" value="P:cAMP catabolic process"/>
    <property type="evidence" value="ECO:0007669"/>
    <property type="project" value="UniProtKB-UniRule"/>
</dbReference>
<accession>A0A327X370</accession>
<dbReference type="InterPro" id="IPR000396">
    <property type="entry name" value="Pdiesterase2"/>
</dbReference>
<dbReference type="PRINTS" id="PR00388">
    <property type="entry name" value="PDIESTERASE2"/>
</dbReference>
<feature type="chain" id="PRO_5016405132" evidence="2">
    <location>
        <begin position="21"/>
        <end position="319"/>
    </location>
</feature>
<evidence type="ECO:0000313" key="3">
    <source>
        <dbReference type="EMBL" id="RAJ97408.1"/>
    </source>
</evidence>
<dbReference type="GO" id="GO:0047555">
    <property type="term" value="F:3',5'-cyclic-GMP phosphodiesterase activity"/>
    <property type="evidence" value="ECO:0007669"/>
    <property type="project" value="TreeGrafter"/>
</dbReference>
<dbReference type="CDD" id="cd07735">
    <property type="entry name" value="class_II_PDE_MBL-fold"/>
    <property type="match status" value="1"/>
</dbReference>
<dbReference type="AlphaFoldDB" id="A0A327X370"/>
<sequence>MPTRLLLCFLLVSFFSPVCAQKPSATAFKVVPLGVRGGLDESNLSAYLLAAQGTDTYVCLDAGTLHAGIQKAVRNGVFSVSPETVLKEYIKAYLISHAHLDHLAGLIINSTDDARKPIYAMAGCIDVLKKNYFNWKSWPNMANEGDQPVLNKYRYTVVAPETEVPLEATGMSVRAFPLSHGVAYQSAAFLVKSGANYALYLGDTGPDLIEKSKNIAQLWQAVAPLIQSKSLKAVFMEVSYPNEQPDNQLYGHLTPNWLMHELTALSKLTGADALNGFPVVITHIKPTGNNQELIQKQLREANKLNVKLIFPEQGRLLEF</sequence>
<keyword evidence="4" id="KW-1185">Reference proteome</keyword>
<dbReference type="Pfam" id="PF02112">
    <property type="entry name" value="PDEase_II"/>
    <property type="match status" value="1"/>
</dbReference>
<keyword evidence="2" id="KW-0732">Signal</keyword>
<feature type="signal peptide" evidence="2">
    <location>
        <begin position="1"/>
        <end position="20"/>
    </location>
</feature>
<dbReference type="SUPFAM" id="SSF56281">
    <property type="entry name" value="Metallo-hydrolase/oxidoreductase"/>
    <property type="match status" value="1"/>
</dbReference>
<name>A0A327X370_LARAB</name>
<dbReference type="RefSeq" id="WP_111628397.1">
    <property type="nucleotide sequence ID" value="NZ_QLMC01000003.1"/>
</dbReference>
<reference evidence="3 4" key="1">
    <citation type="submission" date="2018-06" db="EMBL/GenBank/DDBJ databases">
        <title>Genomic Encyclopedia of Archaeal and Bacterial Type Strains, Phase II (KMG-II): from individual species to whole genera.</title>
        <authorList>
            <person name="Goeker M."/>
        </authorList>
    </citation>
    <scope>NUCLEOTIDE SEQUENCE [LARGE SCALE GENOMIC DNA]</scope>
    <source>
        <strain evidence="3 4">DSM 21851</strain>
    </source>
</reference>
<gene>
    <name evidence="3" type="ORF">LX87_02308</name>
</gene>
<dbReference type="PIRSF" id="PIRSF000962">
    <property type="entry name" value="Cyc_nuc_PDEase"/>
    <property type="match status" value="1"/>
</dbReference>
<evidence type="ECO:0000313" key="4">
    <source>
        <dbReference type="Proteomes" id="UP000248790"/>
    </source>
</evidence>
<comment type="caution">
    <text evidence="3">The sequence shown here is derived from an EMBL/GenBank/DDBJ whole genome shotgun (WGS) entry which is preliminary data.</text>
</comment>
<dbReference type="PANTHER" id="PTHR28283">
    <property type="entry name" value="3',5'-CYCLIC-NUCLEOTIDE PHOSPHODIESTERASE 1"/>
    <property type="match status" value="1"/>
</dbReference>
<dbReference type="Proteomes" id="UP000248790">
    <property type="component" value="Unassembled WGS sequence"/>
</dbReference>